<evidence type="ECO:0000313" key="1">
    <source>
        <dbReference type="EMBL" id="CAB4754249.1"/>
    </source>
</evidence>
<dbReference type="PROSITE" id="PS51257">
    <property type="entry name" value="PROKAR_LIPOPROTEIN"/>
    <property type="match status" value="1"/>
</dbReference>
<proteinExistence type="predicted"/>
<accession>A0A6J6U7B5</accession>
<gene>
    <name evidence="1" type="ORF">UFOPK2786_01454</name>
</gene>
<dbReference type="AlphaFoldDB" id="A0A6J6U7B5"/>
<protein>
    <submittedName>
        <fullName evidence="1">Unannotated protein</fullName>
    </submittedName>
</protein>
<dbReference type="EMBL" id="CAEZYW010000255">
    <property type="protein sequence ID" value="CAB4754249.1"/>
    <property type="molecule type" value="Genomic_DNA"/>
</dbReference>
<organism evidence="1">
    <name type="scientific">freshwater metagenome</name>
    <dbReference type="NCBI Taxonomy" id="449393"/>
    <lineage>
        <taxon>unclassified sequences</taxon>
        <taxon>metagenomes</taxon>
        <taxon>ecological metagenomes</taxon>
    </lineage>
</organism>
<name>A0A6J6U7B5_9ZZZZ</name>
<reference evidence="1" key="1">
    <citation type="submission" date="2020-05" db="EMBL/GenBank/DDBJ databases">
        <authorList>
            <person name="Chiriac C."/>
            <person name="Salcher M."/>
            <person name="Ghai R."/>
            <person name="Kavagutti S V."/>
        </authorList>
    </citation>
    <scope>NUCLEOTIDE SEQUENCE</scope>
</reference>
<sequence>MASRIFRTAATGVAVTALTATIACAAPPANAYTESPTGTYSVTTSELKAAFGEAVVLNEVAFDVESNFTWYSVPCKKALPNNKKETYKTFKRQSHLTSLETVTPTATGFTVVVTGTEPRSNVRCPGGFRADGAPTVVAQSTASHLVAEYRGMDVELVKQ</sequence>